<feature type="repeat" description="PPR" evidence="2">
    <location>
        <begin position="102"/>
        <end position="136"/>
    </location>
</feature>
<dbReference type="PROSITE" id="PS51375">
    <property type="entry name" value="PPR"/>
    <property type="match status" value="9"/>
</dbReference>
<evidence type="ECO:0000256" key="2">
    <source>
        <dbReference type="PROSITE-ProRule" id="PRU00708"/>
    </source>
</evidence>
<accession>A0AA88RTB8</accession>
<dbReference type="InterPro" id="IPR046848">
    <property type="entry name" value="E_motif"/>
</dbReference>
<feature type="repeat" description="PPR" evidence="2">
    <location>
        <begin position="614"/>
        <end position="648"/>
    </location>
</feature>
<sequence>MESKTTAFLANLLQSCIDNKAYVSGKTLHAHILRIGRFVDTFLSNRLIELYYKCGHINTARHVFDKMPQKNIYSCNAMLAAYCKERKTEDAYQMFVEMPERNEVSWNTLISALVRNGCEHRALDVYYRMNREGFVPTRFTLTSVLSACGALVDVECGKGCHGVATKFGLDKNMYVGNALLSMYAKCGRIEDAIQAFGDLPEPNEVAFTAMIGGLLETDRVEEAYNMFRLMQRFGIQLDPVSLSSVLGVCTRGGAQSDGFACNMNGQQIHGLSIKLGFASDLHLSNSLLDLYAKNGDMDSAEAIFSKLPEPSVVSWNVMIGGYGQKYQTYKAMEYMNRMQNHGFKPDEVTYINMLAACVKSGDIETGRQLFDRMASPSLSSWNTILSGYSQNENHLEALRTFREMQFRNVHADRTTLAIVLSSCAAMGLLEDGKQVHAVSLKALFHTDVYVASGLIGMYSKCNKTEMAKCIFGSMSELDVVCWNSMIAGLALDSFDEEAFTFYKKMLGDGTYPTEFSYATILRSCSKLSSLPRGRQVHAQIIKDGYVDDIFVGTAVIDMYSRCGNVDGARQVFDIMPSKSTVTWNEMIHGYAQNGCGYESVCLYEDMIQSGEKPDDITFVAVLTSCSHSGLVDHGLRIFNSMQKYGSEPLLEHYTCIIDSLGRAGRFQEVEAVLDKMPYNDDPVVWEVLLSSCRVHANVSLAKRAAEELFLLDPQNSAPYVLLANMYSSLGRWDDAKEVRKMMVAKQIIKDPGYSWVEHKNELQASALDDNIKAVGGKS</sequence>
<dbReference type="NCBIfam" id="TIGR00756">
    <property type="entry name" value="PPR"/>
    <property type="match status" value="10"/>
</dbReference>
<dbReference type="InterPro" id="IPR011990">
    <property type="entry name" value="TPR-like_helical_dom_sf"/>
</dbReference>
<feature type="repeat" description="PPR" evidence="2">
    <location>
        <begin position="346"/>
        <end position="376"/>
    </location>
</feature>
<name>A0AA88RTB8_9ASTE</name>
<dbReference type="Pfam" id="PF13041">
    <property type="entry name" value="PPR_2"/>
    <property type="match status" value="5"/>
</dbReference>
<gene>
    <name evidence="3" type="ORF">RJ640_016332</name>
</gene>
<feature type="repeat" description="PPR" evidence="2">
    <location>
        <begin position="71"/>
        <end position="101"/>
    </location>
</feature>
<comment type="caution">
    <text evidence="3">The sequence shown here is derived from an EMBL/GenBank/DDBJ whole genome shotgun (WGS) entry which is preliminary data.</text>
</comment>
<dbReference type="InterPro" id="IPR046960">
    <property type="entry name" value="PPR_At4g14850-like_plant"/>
</dbReference>
<dbReference type="FunFam" id="1.25.40.10:FF:000090">
    <property type="entry name" value="Pentatricopeptide repeat-containing protein, chloroplastic"/>
    <property type="match status" value="1"/>
</dbReference>
<proteinExistence type="predicted"/>
<dbReference type="EMBL" id="JAVXUO010001757">
    <property type="protein sequence ID" value="KAK2979420.1"/>
    <property type="molecule type" value="Genomic_DNA"/>
</dbReference>
<feature type="repeat" description="PPR" evidence="2">
    <location>
        <begin position="203"/>
        <end position="237"/>
    </location>
</feature>
<organism evidence="3 4">
    <name type="scientific">Escallonia rubra</name>
    <dbReference type="NCBI Taxonomy" id="112253"/>
    <lineage>
        <taxon>Eukaryota</taxon>
        <taxon>Viridiplantae</taxon>
        <taxon>Streptophyta</taxon>
        <taxon>Embryophyta</taxon>
        <taxon>Tracheophyta</taxon>
        <taxon>Spermatophyta</taxon>
        <taxon>Magnoliopsida</taxon>
        <taxon>eudicotyledons</taxon>
        <taxon>Gunneridae</taxon>
        <taxon>Pentapetalae</taxon>
        <taxon>asterids</taxon>
        <taxon>campanulids</taxon>
        <taxon>Escalloniales</taxon>
        <taxon>Escalloniaceae</taxon>
        <taxon>Escallonia</taxon>
    </lineage>
</organism>
<dbReference type="PANTHER" id="PTHR47926:SF343">
    <property type="entry name" value="PENTACOTRIPEPTIDE-REPEAT REGION OF PRORP DOMAIN-CONTAINING PROTEIN"/>
    <property type="match status" value="1"/>
</dbReference>
<dbReference type="FunFam" id="1.25.40.10:FF:000343">
    <property type="entry name" value="Pentatricopeptide repeat-containing protein At3g58590"/>
    <property type="match status" value="1"/>
</dbReference>
<evidence type="ECO:0000256" key="1">
    <source>
        <dbReference type="ARBA" id="ARBA00022737"/>
    </source>
</evidence>
<feature type="repeat" description="PPR" evidence="2">
    <location>
        <begin position="377"/>
        <end position="411"/>
    </location>
</feature>
<dbReference type="InterPro" id="IPR002885">
    <property type="entry name" value="PPR_rpt"/>
</dbReference>
<feature type="repeat" description="PPR" evidence="2">
    <location>
        <begin position="311"/>
        <end position="345"/>
    </location>
</feature>
<dbReference type="SUPFAM" id="SSF48452">
    <property type="entry name" value="TPR-like"/>
    <property type="match status" value="1"/>
</dbReference>
<dbReference type="Proteomes" id="UP001187471">
    <property type="component" value="Unassembled WGS sequence"/>
</dbReference>
<keyword evidence="4" id="KW-1185">Reference proteome</keyword>
<evidence type="ECO:0000313" key="4">
    <source>
        <dbReference type="Proteomes" id="UP001187471"/>
    </source>
</evidence>
<protein>
    <recommendedName>
        <fullName evidence="5">Pentatricopeptide repeat-containing protein</fullName>
    </recommendedName>
</protein>
<dbReference type="FunFam" id="1.25.40.10:FF:000285">
    <property type="entry name" value="Pentatricopeptide repeat-containing protein, chloroplastic"/>
    <property type="match status" value="1"/>
</dbReference>
<dbReference type="AlphaFoldDB" id="A0AA88RTB8"/>
<dbReference type="FunFam" id="1.25.40.10:FF:000688">
    <property type="entry name" value="Pentatricopeptide repeat-containing protein"/>
    <property type="match status" value="1"/>
</dbReference>
<evidence type="ECO:0008006" key="5">
    <source>
        <dbReference type="Google" id="ProtNLM"/>
    </source>
</evidence>
<feature type="repeat" description="PPR" evidence="2">
    <location>
        <begin position="478"/>
        <end position="512"/>
    </location>
</feature>
<dbReference type="Gene3D" id="1.25.40.10">
    <property type="entry name" value="Tetratricopeptide repeat domain"/>
    <property type="match status" value="7"/>
</dbReference>
<dbReference type="Pfam" id="PF20431">
    <property type="entry name" value="E_motif"/>
    <property type="match status" value="1"/>
</dbReference>
<dbReference type="GO" id="GO:0009451">
    <property type="term" value="P:RNA modification"/>
    <property type="evidence" value="ECO:0007669"/>
    <property type="project" value="InterPro"/>
</dbReference>
<dbReference type="PANTHER" id="PTHR47926">
    <property type="entry name" value="PENTATRICOPEPTIDE REPEAT-CONTAINING PROTEIN"/>
    <property type="match status" value="1"/>
</dbReference>
<dbReference type="PROSITE" id="PS51257">
    <property type="entry name" value="PROKAR_LIPOPROTEIN"/>
    <property type="match status" value="1"/>
</dbReference>
<dbReference type="GO" id="GO:0003723">
    <property type="term" value="F:RNA binding"/>
    <property type="evidence" value="ECO:0007669"/>
    <property type="project" value="InterPro"/>
</dbReference>
<keyword evidence="1" id="KW-0677">Repeat</keyword>
<reference evidence="3" key="1">
    <citation type="submission" date="2022-12" db="EMBL/GenBank/DDBJ databases">
        <title>Draft genome assemblies for two species of Escallonia (Escalloniales).</title>
        <authorList>
            <person name="Chanderbali A."/>
            <person name="Dervinis C."/>
            <person name="Anghel I."/>
            <person name="Soltis D."/>
            <person name="Soltis P."/>
            <person name="Zapata F."/>
        </authorList>
    </citation>
    <scope>NUCLEOTIDE SEQUENCE</scope>
    <source>
        <strain evidence="3">UCBG92.1500</strain>
        <tissue evidence="3">Leaf</tissue>
    </source>
</reference>
<evidence type="ECO:0000313" key="3">
    <source>
        <dbReference type="EMBL" id="KAK2979420.1"/>
    </source>
</evidence>
<feature type="repeat" description="PPR" evidence="2">
    <location>
        <begin position="579"/>
        <end position="613"/>
    </location>
</feature>
<dbReference type="FunFam" id="1.25.40.10:FF:000442">
    <property type="entry name" value="Pentatricopeptide repeat-containing protein At3g49710"/>
    <property type="match status" value="1"/>
</dbReference>
<dbReference type="Pfam" id="PF01535">
    <property type="entry name" value="PPR"/>
    <property type="match status" value="7"/>
</dbReference>